<organism evidence="2 3">
    <name type="scientific">Dimargaris verticillata</name>
    <dbReference type="NCBI Taxonomy" id="2761393"/>
    <lineage>
        <taxon>Eukaryota</taxon>
        <taxon>Fungi</taxon>
        <taxon>Fungi incertae sedis</taxon>
        <taxon>Zoopagomycota</taxon>
        <taxon>Kickxellomycotina</taxon>
        <taxon>Dimargaritomycetes</taxon>
        <taxon>Dimargaritales</taxon>
        <taxon>Dimargaritaceae</taxon>
        <taxon>Dimargaris</taxon>
    </lineage>
</organism>
<evidence type="ECO:0000256" key="1">
    <source>
        <dbReference type="SAM" id="SignalP"/>
    </source>
</evidence>
<proteinExistence type="predicted"/>
<dbReference type="EMBL" id="JANBQB010000132">
    <property type="protein sequence ID" value="KAJ1981259.1"/>
    <property type="molecule type" value="Genomic_DNA"/>
</dbReference>
<keyword evidence="3" id="KW-1185">Reference proteome</keyword>
<gene>
    <name evidence="2" type="ORF">H4R34_002136</name>
</gene>
<name>A0A9W8B9D3_9FUNG</name>
<evidence type="ECO:0000313" key="2">
    <source>
        <dbReference type="EMBL" id="KAJ1981259.1"/>
    </source>
</evidence>
<reference evidence="2" key="1">
    <citation type="submission" date="2022-07" db="EMBL/GenBank/DDBJ databases">
        <title>Phylogenomic reconstructions and comparative analyses of Kickxellomycotina fungi.</title>
        <authorList>
            <person name="Reynolds N.K."/>
            <person name="Stajich J.E."/>
            <person name="Barry K."/>
            <person name="Grigoriev I.V."/>
            <person name="Crous P."/>
            <person name="Smith M.E."/>
        </authorList>
    </citation>
    <scope>NUCLEOTIDE SEQUENCE</scope>
    <source>
        <strain evidence="2">RSA 567</strain>
    </source>
</reference>
<comment type="caution">
    <text evidence="2">The sequence shown here is derived from an EMBL/GenBank/DDBJ whole genome shotgun (WGS) entry which is preliminary data.</text>
</comment>
<feature type="chain" id="PRO_5040912718" evidence="1">
    <location>
        <begin position="21"/>
        <end position="92"/>
    </location>
</feature>
<feature type="signal peptide" evidence="1">
    <location>
        <begin position="1"/>
        <end position="20"/>
    </location>
</feature>
<feature type="non-terminal residue" evidence="2">
    <location>
        <position position="92"/>
    </location>
</feature>
<sequence length="92" mass="9991">MKLSILSSLVALAATEFACALGNHGAIGMNSLVKRGAIPEEDMSLIEDIRKKALIALQHKRPEMFGTPSSSLEPSTEMKWSSPNVVREFFGT</sequence>
<evidence type="ECO:0000313" key="3">
    <source>
        <dbReference type="Proteomes" id="UP001151582"/>
    </source>
</evidence>
<accession>A0A9W8B9D3</accession>
<dbReference type="Proteomes" id="UP001151582">
    <property type="component" value="Unassembled WGS sequence"/>
</dbReference>
<protein>
    <submittedName>
        <fullName evidence="2">Uncharacterized protein</fullName>
    </submittedName>
</protein>
<keyword evidence="1" id="KW-0732">Signal</keyword>
<dbReference type="AlphaFoldDB" id="A0A9W8B9D3"/>